<dbReference type="InterPro" id="IPR008906">
    <property type="entry name" value="HATC_C_dom"/>
</dbReference>
<organism evidence="3 4">
    <name type="scientific">Dipteronia sinensis</name>
    <dbReference type="NCBI Taxonomy" id="43782"/>
    <lineage>
        <taxon>Eukaryota</taxon>
        <taxon>Viridiplantae</taxon>
        <taxon>Streptophyta</taxon>
        <taxon>Embryophyta</taxon>
        <taxon>Tracheophyta</taxon>
        <taxon>Spermatophyta</taxon>
        <taxon>Magnoliopsida</taxon>
        <taxon>eudicotyledons</taxon>
        <taxon>Gunneridae</taxon>
        <taxon>Pentapetalae</taxon>
        <taxon>rosids</taxon>
        <taxon>malvids</taxon>
        <taxon>Sapindales</taxon>
        <taxon>Sapindaceae</taxon>
        <taxon>Hippocastanoideae</taxon>
        <taxon>Acereae</taxon>
        <taxon>Dipteronia</taxon>
    </lineage>
</organism>
<name>A0AAE0B085_9ROSI</name>
<dbReference type="SUPFAM" id="SSF53098">
    <property type="entry name" value="Ribonuclease H-like"/>
    <property type="match status" value="1"/>
</dbReference>
<reference evidence="3" key="1">
    <citation type="journal article" date="2023" name="Plant J.">
        <title>Genome sequences and population genomics provide insights into the demographic history, inbreeding, and mutation load of two 'living fossil' tree species of Dipteronia.</title>
        <authorList>
            <person name="Feng Y."/>
            <person name="Comes H.P."/>
            <person name="Chen J."/>
            <person name="Zhu S."/>
            <person name="Lu R."/>
            <person name="Zhang X."/>
            <person name="Li P."/>
            <person name="Qiu J."/>
            <person name="Olsen K.M."/>
            <person name="Qiu Y."/>
        </authorList>
    </citation>
    <scope>NUCLEOTIDE SEQUENCE</scope>
    <source>
        <strain evidence="3">NBL</strain>
    </source>
</reference>
<evidence type="ECO:0000256" key="1">
    <source>
        <dbReference type="SAM" id="MobiDB-lite"/>
    </source>
</evidence>
<evidence type="ECO:0000313" key="4">
    <source>
        <dbReference type="Proteomes" id="UP001281410"/>
    </source>
</evidence>
<dbReference type="Pfam" id="PF05699">
    <property type="entry name" value="Dimer_Tnp_hAT"/>
    <property type="match status" value="1"/>
</dbReference>
<dbReference type="PROSITE" id="PS51257">
    <property type="entry name" value="PROKAR_LIPOPROTEIN"/>
    <property type="match status" value="1"/>
</dbReference>
<comment type="caution">
    <text evidence="3">The sequence shown here is derived from an EMBL/GenBank/DDBJ whole genome shotgun (WGS) entry which is preliminary data.</text>
</comment>
<sequence>MYGNRVPSLSAIAVRILSQTSSSSACERNWSTFALIHTKQRNRLVYSKLEQLVYYYYNMKLKLRDMAAEKDKVRPTSMDDDEGNPDPHVASHAQDMRINVEQVIREEVGVDRGVIVSSSFDDQHTSDGNSGEKDDEDGGNGGDEARDWDSGA</sequence>
<evidence type="ECO:0000313" key="3">
    <source>
        <dbReference type="EMBL" id="KAK3227075.1"/>
    </source>
</evidence>
<dbReference type="EMBL" id="JANJYJ010000002">
    <property type="protein sequence ID" value="KAK3227075.1"/>
    <property type="molecule type" value="Genomic_DNA"/>
</dbReference>
<dbReference type="AlphaFoldDB" id="A0AAE0B085"/>
<keyword evidence="4" id="KW-1185">Reference proteome</keyword>
<feature type="region of interest" description="Disordered" evidence="1">
    <location>
        <begin position="115"/>
        <end position="152"/>
    </location>
</feature>
<feature type="region of interest" description="Disordered" evidence="1">
    <location>
        <begin position="71"/>
        <end position="95"/>
    </location>
</feature>
<feature type="compositionally biased region" description="Basic and acidic residues" evidence="1">
    <location>
        <begin position="143"/>
        <end position="152"/>
    </location>
</feature>
<gene>
    <name evidence="3" type="ORF">Dsin_006937</name>
</gene>
<evidence type="ECO:0000259" key="2">
    <source>
        <dbReference type="Pfam" id="PF05699"/>
    </source>
</evidence>
<accession>A0AAE0B085</accession>
<dbReference type="Proteomes" id="UP001281410">
    <property type="component" value="Unassembled WGS sequence"/>
</dbReference>
<dbReference type="InterPro" id="IPR012337">
    <property type="entry name" value="RNaseH-like_sf"/>
</dbReference>
<feature type="domain" description="HAT C-terminal dimerisation" evidence="2">
    <location>
        <begin position="3"/>
        <end position="59"/>
    </location>
</feature>
<proteinExistence type="predicted"/>
<dbReference type="GO" id="GO:0046983">
    <property type="term" value="F:protein dimerization activity"/>
    <property type="evidence" value="ECO:0007669"/>
    <property type="project" value="InterPro"/>
</dbReference>
<protein>
    <recommendedName>
        <fullName evidence="2">HAT C-terminal dimerisation domain-containing protein</fullName>
    </recommendedName>
</protein>